<comment type="caution">
    <text evidence="2">The sequence shown here is derived from an EMBL/GenBank/DDBJ whole genome shotgun (WGS) entry which is preliminary data.</text>
</comment>
<evidence type="ECO:0000259" key="1">
    <source>
        <dbReference type="PROSITE" id="PS51462"/>
    </source>
</evidence>
<protein>
    <recommendedName>
        <fullName evidence="1">Nudix hydrolase domain-containing protein</fullName>
    </recommendedName>
</protein>
<dbReference type="Gene3D" id="3.90.79.10">
    <property type="entry name" value="Nucleoside Triphosphate Pyrophosphohydrolase"/>
    <property type="match status" value="1"/>
</dbReference>
<sequence length="687" mass="76595">MSAVHEIPTEILETLSPRNRSCIERLRRHQPEEVDFSNYPPGKLAAVLVMLFEKAGELRVLLTTRSKSLRTHPGQVALPGGRVDATDADVFETAYREAHEEVGLPRDYPHIHTICTLRPYISSAKLLVTPVVALLADISILNSFVPSPGEVDRIFDHPLEAILDPSLASKENLAPKGSADWPYEDELYNHSDIDLPWLGNSTYRMHRFRSTAFAIKGLTSDILIATAEIAYEKSPTYERYAPGQLRTFAPILRILEAEYGVQHAVSGTSTPTPKVEVGVPSGLANAVMSAQRILEVDKQLPSVCYAHAQNMALRHSFAALWMRVVVSASSVSIRTLTIYRSLDTQPPSSSSHHLPPSSQLPHFFYTWLVLMFSVFASLPFRRTRDAGRRKSDYIKLDDYTDPAVPPSPTGWTWCESMRVWLPEDLNFSSGLILGNNLPCNRCRPPAPSRPKLVQRLTSTEYWRLPRKSRKSRKNVPIVTDWTSRTSTLLVVDRLWVASLVNIFSSFLGIIKELRARRCQVSALNFPSKTKRRHQGAACAQDGKMSALRQWANEVTSTLLVGGGRGVMAEDPVVCFARRGVHFSAEKHKTLRLIFPGPWKPTVDMDQRAACAEESTAKWPPALRLPSPSLLSTASPDEPSTPSIALNELRDDVRYASALLAGGRRGVMAEDPVVRFARRGIFLLSIRN</sequence>
<dbReference type="InterPro" id="IPR000086">
    <property type="entry name" value="NUDIX_hydrolase_dom"/>
</dbReference>
<dbReference type="EMBL" id="JAPEVG010000093">
    <property type="protein sequence ID" value="KAJ8483485.1"/>
    <property type="molecule type" value="Genomic_DNA"/>
</dbReference>
<dbReference type="AlphaFoldDB" id="A0AAD7XCC4"/>
<dbReference type="PANTHER" id="PTHR12992:SF45">
    <property type="entry name" value="NUDIX HYDROLASE DOMAIN-CONTAINING PROTEIN"/>
    <property type="match status" value="1"/>
</dbReference>
<feature type="domain" description="Nudix hydrolase" evidence="1">
    <location>
        <begin position="42"/>
        <end position="179"/>
    </location>
</feature>
<dbReference type="Pfam" id="PF00293">
    <property type="entry name" value="NUDIX"/>
    <property type="match status" value="1"/>
</dbReference>
<dbReference type="SUPFAM" id="SSF55811">
    <property type="entry name" value="Nudix"/>
    <property type="match status" value="1"/>
</dbReference>
<dbReference type="GO" id="GO:0015938">
    <property type="term" value="P:coenzyme A catabolic process"/>
    <property type="evidence" value="ECO:0007669"/>
    <property type="project" value="TreeGrafter"/>
</dbReference>
<dbReference type="InterPro" id="IPR045121">
    <property type="entry name" value="CoAse"/>
</dbReference>
<organism evidence="2 3">
    <name type="scientific">Trametes cubensis</name>
    <dbReference type="NCBI Taxonomy" id="1111947"/>
    <lineage>
        <taxon>Eukaryota</taxon>
        <taxon>Fungi</taxon>
        <taxon>Dikarya</taxon>
        <taxon>Basidiomycota</taxon>
        <taxon>Agaricomycotina</taxon>
        <taxon>Agaricomycetes</taxon>
        <taxon>Polyporales</taxon>
        <taxon>Polyporaceae</taxon>
        <taxon>Trametes</taxon>
    </lineage>
</organism>
<dbReference type="GO" id="GO:0010945">
    <property type="term" value="F:coenzyme A diphosphatase activity"/>
    <property type="evidence" value="ECO:0007669"/>
    <property type="project" value="InterPro"/>
</dbReference>
<dbReference type="PROSITE" id="PS51462">
    <property type="entry name" value="NUDIX"/>
    <property type="match status" value="1"/>
</dbReference>
<name>A0AAD7XCC4_9APHY</name>
<evidence type="ECO:0000313" key="3">
    <source>
        <dbReference type="Proteomes" id="UP001215151"/>
    </source>
</evidence>
<proteinExistence type="predicted"/>
<reference evidence="2" key="1">
    <citation type="submission" date="2022-11" db="EMBL/GenBank/DDBJ databases">
        <title>Genome Sequence of Cubamyces cubensis.</title>
        <authorList>
            <person name="Buettner E."/>
        </authorList>
    </citation>
    <scope>NUCLEOTIDE SEQUENCE</scope>
    <source>
        <strain evidence="2">MPL-01</strain>
    </source>
</reference>
<dbReference type="PANTHER" id="PTHR12992">
    <property type="entry name" value="NUDIX HYDROLASE"/>
    <property type="match status" value="1"/>
</dbReference>
<evidence type="ECO:0000313" key="2">
    <source>
        <dbReference type="EMBL" id="KAJ8483485.1"/>
    </source>
</evidence>
<dbReference type="InterPro" id="IPR015797">
    <property type="entry name" value="NUDIX_hydrolase-like_dom_sf"/>
</dbReference>
<gene>
    <name evidence="2" type="ORF">ONZ51_g4687</name>
</gene>
<dbReference type="Proteomes" id="UP001215151">
    <property type="component" value="Unassembled WGS sequence"/>
</dbReference>
<dbReference type="CDD" id="cd03426">
    <property type="entry name" value="NUDIX_CoAse_Nudt7"/>
    <property type="match status" value="1"/>
</dbReference>
<keyword evidence="3" id="KW-1185">Reference proteome</keyword>
<accession>A0AAD7XCC4</accession>